<organism evidence="7 8">
    <name type="scientific">Neorhizobium alkalisoli</name>
    <dbReference type="NCBI Taxonomy" id="528178"/>
    <lineage>
        <taxon>Bacteria</taxon>
        <taxon>Pseudomonadati</taxon>
        <taxon>Pseudomonadota</taxon>
        <taxon>Alphaproteobacteria</taxon>
        <taxon>Hyphomicrobiales</taxon>
        <taxon>Rhizobiaceae</taxon>
        <taxon>Rhizobium/Agrobacterium group</taxon>
        <taxon>Neorhizobium</taxon>
    </lineage>
</organism>
<evidence type="ECO:0000256" key="2">
    <source>
        <dbReference type="ARBA" id="ARBA00022490"/>
    </source>
</evidence>
<keyword evidence="2" id="KW-0963">Cytoplasm</keyword>
<dbReference type="GO" id="GO:0006515">
    <property type="term" value="P:protein quality control for misfolded or incompletely synthesized proteins"/>
    <property type="evidence" value="ECO:0007669"/>
    <property type="project" value="TreeGrafter"/>
</dbReference>
<dbReference type="PANTHER" id="PTHR10381">
    <property type="entry name" value="ATP-DEPENDENT CLP PROTEASE PROTEOLYTIC SUBUNIT"/>
    <property type="match status" value="1"/>
</dbReference>
<dbReference type="AlphaFoldDB" id="A0A561QSI9"/>
<keyword evidence="4" id="KW-0378">Hydrolase</keyword>
<keyword evidence="5" id="KW-0720">Serine protease</keyword>
<proteinExistence type="inferred from homology"/>
<comment type="similarity">
    <text evidence="1 6">Belongs to the peptidase S14 family.</text>
</comment>
<keyword evidence="3 7" id="KW-0645">Protease</keyword>
<evidence type="ECO:0000313" key="8">
    <source>
        <dbReference type="Proteomes" id="UP000320653"/>
    </source>
</evidence>
<dbReference type="PRINTS" id="PR00127">
    <property type="entry name" value="CLPPROTEASEP"/>
</dbReference>
<dbReference type="EMBL" id="VIWP01000004">
    <property type="protein sequence ID" value="TWF53256.1"/>
    <property type="molecule type" value="Genomic_DNA"/>
</dbReference>
<dbReference type="GO" id="GO:0004176">
    <property type="term" value="F:ATP-dependent peptidase activity"/>
    <property type="evidence" value="ECO:0007669"/>
    <property type="project" value="InterPro"/>
</dbReference>
<dbReference type="Proteomes" id="UP000320653">
    <property type="component" value="Unassembled WGS sequence"/>
</dbReference>
<dbReference type="CDD" id="cd07016">
    <property type="entry name" value="S14_ClpP_1"/>
    <property type="match status" value="1"/>
</dbReference>
<dbReference type="SUPFAM" id="SSF52096">
    <property type="entry name" value="ClpP/crotonase"/>
    <property type="match status" value="1"/>
</dbReference>
<dbReference type="NCBIfam" id="NF045542">
    <property type="entry name" value="Clp_rel_HeadMat"/>
    <property type="match status" value="1"/>
</dbReference>
<protein>
    <recommendedName>
        <fullName evidence="6">ATP-dependent Clp protease proteolytic subunit</fullName>
    </recommendedName>
</protein>
<dbReference type="GO" id="GO:0004252">
    <property type="term" value="F:serine-type endopeptidase activity"/>
    <property type="evidence" value="ECO:0007669"/>
    <property type="project" value="InterPro"/>
</dbReference>
<dbReference type="GO" id="GO:0009368">
    <property type="term" value="C:endopeptidase Clp complex"/>
    <property type="evidence" value="ECO:0007669"/>
    <property type="project" value="TreeGrafter"/>
</dbReference>
<dbReference type="GO" id="GO:0051117">
    <property type="term" value="F:ATPase binding"/>
    <property type="evidence" value="ECO:0007669"/>
    <property type="project" value="TreeGrafter"/>
</dbReference>
<dbReference type="InterPro" id="IPR023562">
    <property type="entry name" value="ClpP/TepA"/>
</dbReference>
<evidence type="ECO:0000256" key="4">
    <source>
        <dbReference type="ARBA" id="ARBA00022801"/>
    </source>
</evidence>
<evidence type="ECO:0000256" key="3">
    <source>
        <dbReference type="ARBA" id="ARBA00022670"/>
    </source>
</evidence>
<dbReference type="InterPro" id="IPR001907">
    <property type="entry name" value="ClpP"/>
</dbReference>
<name>A0A561QSI9_9HYPH</name>
<dbReference type="Gene3D" id="3.90.226.10">
    <property type="entry name" value="2-enoyl-CoA Hydratase, Chain A, domain 1"/>
    <property type="match status" value="1"/>
</dbReference>
<evidence type="ECO:0000256" key="5">
    <source>
        <dbReference type="ARBA" id="ARBA00022825"/>
    </source>
</evidence>
<sequence>MMNNKPAGDKPKPSAVVLGSSVLRPPRGAIGRPQGMSRPNALPLPANRDVSAFTKPAVFDRWLDDAAGVRALETGDNVITMFDVVGEDFWTGGGITAKKVSAQLRAIGPKPIVVQINSPGGDMFEGIAVYNVLREHPQPITVKVMGMAASAASIIAMAGDTIEIGAASFIMIHNCWVMAMGNRHDMRETAEWLEPFDNAMVDVYAARSKQDAKLIAKWMDAETFMSGSQAIDRGFADALLPADTVTVDENAKALDRDLNDIRAMELSLVSAGMSRTDARARLNKIKGTPGAALEATPGAGADDWSGLSGLLSSIRSN</sequence>
<dbReference type="InterPro" id="IPR029045">
    <property type="entry name" value="ClpP/crotonase-like_dom_sf"/>
</dbReference>
<reference evidence="7 8" key="1">
    <citation type="submission" date="2019-06" db="EMBL/GenBank/DDBJ databases">
        <title>Sorghum-associated microbial communities from plants grown in Nebraska, USA.</title>
        <authorList>
            <person name="Schachtman D."/>
        </authorList>
    </citation>
    <scope>NUCLEOTIDE SEQUENCE [LARGE SCALE GENOMIC DNA]</scope>
    <source>
        <strain evidence="7 8">1225</strain>
    </source>
</reference>
<accession>A0A561QSI9</accession>
<gene>
    <name evidence="7" type="ORF">FHW37_104533</name>
</gene>
<comment type="caution">
    <text evidence="7">The sequence shown here is derived from an EMBL/GenBank/DDBJ whole genome shotgun (WGS) entry which is preliminary data.</text>
</comment>
<dbReference type="Pfam" id="PF00574">
    <property type="entry name" value="CLP_protease"/>
    <property type="match status" value="1"/>
</dbReference>
<dbReference type="PANTHER" id="PTHR10381:SF70">
    <property type="entry name" value="ATP-DEPENDENT CLP PROTEASE PROTEOLYTIC SUBUNIT"/>
    <property type="match status" value="1"/>
</dbReference>
<evidence type="ECO:0000256" key="1">
    <source>
        <dbReference type="ARBA" id="ARBA00007039"/>
    </source>
</evidence>
<evidence type="ECO:0000256" key="6">
    <source>
        <dbReference type="RuleBase" id="RU003567"/>
    </source>
</evidence>
<evidence type="ECO:0000313" key="7">
    <source>
        <dbReference type="EMBL" id="TWF53256.1"/>
    </source>
</evidence>
<keyword evidence="8" id="KW-1185">Reference proteome</keyword>